<dbReference type="EMBL" id="JAUIZM010000010">
    <property type="protein sequence ID" value="KAK1359319.1"/>
    <property type="molecule type" value="Genomic_DNA"/>
</dbReference>
<feature type="transmembrane region" description="Helical" evidence="6">
    <location>
        <begin position="242"/>
        <end position="264"/>
    </location>
</feature>
<gene>
    <name evidence="7" type="ORF">POM88_043793</name>
</gene>
<accession>A0AAD8H2Q9</accession>
<dbReference type="AlphaFoldDB" id="A0AAD8H2Q9"/>
<protein>
    <submittedName>
        <fullName evidence="7">DUF793 domain-containing protein</fullName>
    </submittedName>
</protein>
<evidence type="ECO:0000256" key="3">
    <source>
        <dbReference type="ARBA" id="ARBA00022989"/>
    </source>
</evidence>
<evidence type="ECO:0000256" key="6">
    <source>
        <dbReference type="SAM" id="Phobius"/>
    </source>
</evidence>
<keyword evidence="2 6" id="KW-0812">Transmembrane</keyword>
<organism evidence="7 8">
    <name type="scientific">Heracleum sosnowskyi</name>
    <dbReference type="NCBI Taxonomy" id="360622"/>
    <lineage>
        <taxon>Eukaryota</taxon>
        <taxon>Viridiplantae</taxon>
        <taxon>Streptophyta</taxon>
        <taxon>Embryophyta</taxon>
        <taxon>Tracheophyta</taxon>
        <taxon>Spermatophyta</taxon>
        <taxon>Magnoliopsida</taxon>
        <taxon>eudicotyledons</taxon>
        <taxon>Gunneridae</taxon>
        <taxon>Pentapetalae</taxon>
        <taxon>asterids</taxon>
        <taxon>campanulids</taxon>
        <taxon>Apiales</taxon>
        <taxon>Apiaceae</taxon>
        <taxon>Apioideae</taxon>
        <taxon>apioid superclade</taxon>
        <taxon>Tordylieae</taxon>
        <taxon>Tordyliinae</taxon>
        <taxon>Heracleum</taxon>
    </lineage>
</organism>
<comment type="similarity">
    <text evidence="5">Belongs to the ROH1 family.</text>
</comment>
<reference evidence="7" key="1">
    <citation type="submission" date="2023-02" db="EMBL/GenBank/DDBJ databases">
        <title>Genome of toxic invasive species Heracleum sosnowskyi carries increased number of genes despite the absence of recent whole-genome duplications.</title>
        <authorList>
            <person name="Schelkunov M."/>
            <person name="Shtratnikova V."/>
            <person name="Makarenko M."/>
            <person name="Klepikova A."/>
            <person name="Omelchenko D."/>
            <person name="Novikova G."/>
            <person name="Obukhova E."/>
            <person name="Bogdanov V."/>
            <person name="Penin A."/>
            <person name="Logacheva M."/>
        </authorList>
    </citation>
    <scope>NUCLEOTIDE SEQUENCE</scope>
    <source>
        <strain evidence="7">Hsosn_3</strain>
        <tissue evidence="7">Leaf</tissue>
    </source>
</reference>
<evidence type="ECO:0000256" key="1">
    <source>
        <dbReference type="ARBA" id="ARBA00004167"/>
    </source>
</evidence>
<keyword evidence="8" id="KW-1185">Reference proteome</keyword>
<evidence type="ECO:0000313" key="7">
    <source>
        <dbReference type="EMBL" id="KAK1359319.1"/>
    </source>
</evidence>
<reference evidence="7" key="2">
    <citation type="submission" date="2023-05" db="EMBL/GenBank/DDBJ databases">
        <authorList>
            <person name="Schelkunov M.I."/>
        </authorList>
    </citation>
    <scope>NUCLEOTIDE SEQUENCE</scope>
    <source>
        <strain evidence="7">Hsosn_3</strain>
        <tissue evidence="7">Leaf</tissue>
    </source>
</reference>
<evidence type="ECO:0000256" key="4">
    <source>
        <dbReference type="ARBA" id="ARBA00023136"/>
    </source>
</evidence>
<evidence type="ECO:0000256" key="2">
    <source>
        <dbReference type="ARBA" id="ARBA00022692"/>
    </source>
</evidence>
<dbReference type="Proteomes" id="UP001237642">
    <property type="component" value="Unassembled WGS sequence"/>
</dbReference>
<proteinExistence type="inferred from homology"/>
<evidence type="ECO:0000313" key="8">
    <source>
        <dbReference type="Proteomes" id="UP001237642"/>
    </source>
</evidence>
<evidence type="ECO:0000256" key="5">
    <source>
        <dbReference type="ARBA" id="ARBA00035114"/>
    </source>
</evidence>
<name>A0AAD8H2Q9_9APIA</name>
<dbReference type="GO" id="GO:0016020">
    <property type="term" value="C:membrane"/>
    <property type="evidence" value="ECO:0007669"/>
    <property type="project" value="UniProtKB-SubCell"/>
</dbReference>
<dbReference type="Pfam" id="PF05633">
    <property type="entry name" value="ROH1-like"/>
    <property type="match status" value="1"/>
</dbReference>
<keyword evidence="4 6" id="KW-0472">Membrane</keyword>
<dbReference type="PANTHER" id="PTHR31509">
    <property type="entry name" value="BPS1-LIKE PROTEIN"/>
    <property type="match status" value="1"/>
</dbReference>
<sequence>MPSSDSPGLSMPFATFRRSVFGLGSDRIHSLESNRSPVGQNTEFELFQNKVFKRFHDLSIAKADEFLSLTWVSKLLDALIDCQEEFGVLLCKHKVEISKPPIDKMVLDYFERSIKALDICNATRDGIDMIRLWNKHLDMVLSAFGSQQRIIGEGTFRRARKALTELALVMLDDKGSGSVVSHRNKSFGWHNKGKEQHYRLPGHSRSLSWSVSHSWSATKQLQSIASTVVPPRAHEITETNGLAVPVFTMSFVLMFVLWALVAAIPCQDRSLQIHFSIPRQFSWSTPFYLIHVRIMDESKKRDRRSSIGLLQEIYQLESSVRRITDIVDSVHFPMTEEQKEESKLAVKESTLVCETCRNEMDPLERQLMEVFRKIMSSRIEGLAILGRGN</sequence>
<dbReference type="InterPro" id="IPR008511">
    <property type="entry name" value="ROH1-like"/>
</dbReference>
<keyword evidence="3 6" id="KW-1133">Transmembrane helix</keyword>
<comment type="caution">
    <text evidence="7">The sequence shown here is derived from an EMBL/GenBank/DDBJ whole genome shotgun (WGS) entry which is preliminary data.</text>
</comment>
<comment type="subcellular location">
    <subcellularLocation>
        <location evidence="1">Membrane</location>
        <topology evidence="1">Single-pass membrane protein</topology>
    </subcellularLocation>
</comment>